<proteinExistence type="predicted"/>
<keyword evidence="7" id="KW-0732">Signal</keyword>
<dbReference type="PROSITE" id="PS51007">
    <property type="entry name" value="CYTC"/>
    <property type="match status" value="1"/>
</dbReference>
<feature type="domain" description="Cytochrome c" evidence="8">
    <location>
        <begin position="9"/>
        <end position="107"/>
    </location>
</feature>
<accession>A0A923MAP5</accession>
<dbReference type="AlphaFoldDB" id="A0A923MAP5"/>
<dbReference type="InterPro" id="IPR036909">
    <property type="entry name" value="Cyt_c-like_dom_sf"/>
</dbReference>
<dbReference type="EMBL" id="JACORU010000007">
    <property type="protein sequence ID" value="MBC5766510.1"/>
    <property type="molecule type" value="Genomic_DNA"/>
</dbReference>
<keyword evidence="3 6" id="KW-0479">Metal-binding</keyword>
<evidence type="ECO:0000256" key="1">
    <source>
        <dbReference type="ARBA" id="ARBA00022448"/>
    </source>
</evidence>
<feature type="signal peptide" evidence="7">
    <location>
        <begin position="1"/>
        <end position="22"/>
    </location>
</feature>
<dbReference type="GO" id="GO:0009055">
    <property type="term" value="F:electron transfer activity"/>
    <property type="evidence" value="ECO:0007669"/>
    <property type="project" value="InterPro"/>
</dbReference>
<reference evidence="9" key="1">
    <citation type="submission" date="2020-08" db="EMBL/GenBank/DDBJ databases">
        <title>Ramlibacter sp. GTP1 16S ribosomal RNA gene genome sequencing and assembly.</title>
        <authorList>
            <person name="Kang M."/>
        </authorList>
    </citation>
    <scope>NUCLEOTIDE SEQUENCE</scope>
    <source>
        <strain evidence="9">GTP1</strain>
    </source>
</reference>
<comment type="caution">
    <text evidence="9">The sequence shown here is derived from an EMBL/GenBank/DDBJ whole genome shotgun (WGS) entry which is preliminary data.</text>
</comment>
<evidence type="ECO:0000256" key="5">
    <source>
        <dbReference type="ARBA" id="ARBA00023004"/>
    </source>
</evidence>
<keyword evidence="10" id="KW-1185">Reference proteome</keyword>
<dbReference type="Proteomes" id="UP000596827">
    <property type="component" value="Unassembled WGS sequence"/>
</dbReference>
<keyword evidence="2 6" id="KW-0349">Heme</keyword>
<evidence type="ECO:0000313" key="9">
    <source>
        <dbReference type="EMBL" id="MBC5766510.1"/>
    </source>
</evidence>
<dbReference type="Pfam" id="PF00034">
    <property type="entry name" value="Cytochrom_C"/>
    <property type="match status" value="1"/>
</dbReference>
<evidence type="ECO:0000256" key="2">
    <source>
        <dbReference type="ARBA" id="ARBA00022617"/>
    </source>
</evidence>
<dbReference type="InterPro" id="IPR009056">
    <property type="entry name" value="Cyt_c-like_dom"/>
</dbReference>
<sequence length="108" mass="11154">MRNSHKAVHVLAFAAALFGCSAASSQSSNPLAVAQLASSCANCHGTQGRAADGSALPSLAGMPKAQTMESLRAFKAGTKPATIMHQLSKGYTDAQLEQIADYFAGQKK</sequence>
<dbReference type="Gene3D" id="1.10.760.10">
    <property type="entry name" value="Cytochrome c-like domain"/>
    <property type="match status" value="1"/>
</dbReference>
<dbReference type="PROSITE" id="PS51257">
    <property type="entry name" value="PROKAR_LIPOPROTEIN"/>
    <property type="match status" value="1"/>
</dbReference>
<keyword evidence="4" id="KW-0249">Electron transport</keyword>
<dbReference type="PANTHER" id="PTHR33751">
    <property type="entry name" value="CBB3-TYPE CYTOCHROME C OXIDASE SUBUNIT FIXP"/>
    <property type="match status" value="1"/>
</dbReference>
<keyword evidence="5 6" id="KW-0408">Iron</keyword>
<dbReference type="InterPro" id="IPR050597">
    <property type="entry name" value="Cytochrome_c_Oxidase_Subunit"/>
</dbReference>
<gene>
    <name evidence="9" type="ORF">H8R02_18720</name>
</gene>
<dbReference type="GO" id="GO:0046872">
    <property type="term" value="F:metal ion binding"/>
    <property type="evidence" value="ECO:0007669"/>
    <property type="project" value="UniProtKB-KW"/>
</dbReference>
<name>A0A923MAP5_9BURK</name>
<feature type="chain" id="PRO_5037249682" evidence="7">
    <location>
        <begin position="23"/>
        <end position="108"/>
    </location>
</feature>
<evidence type="ECO:0000256" key="6">
    <source>
        <dbReference type="PROSITE-ProRule" id="PRU00433"/>
    </source>
</evidence>
<evidence type="ECO:0000256" key="3">
    <source>
        <dbReference type="ARBA" id="ARBA00022723"/>
    </source>
</evidence>
<dbReference type="GO" id="GO:0020037">
    <property type="term" value="F:heme binding"/>
    <property type="evidence" value="ECO:0007669"/>
    <property type="project" value="InterPro"/>
</dbReference>
<evidence type="ECO:0000256" key="4">
    <source>
        <dbReference type="ARBA" id="ARBA00022982"/>
    </source>
</evidence>
<evidence type="ECO:0000313" key="10">
    <source>
        <dbReference type="Proteomes" id="UP000596827"/>
    </source>
</evidence>
<organism evidence="9 10">
    <name type="scientific">Ramlibacter albus</name>
    <dbReference type="NCBI Taxonomy" id="2079448"/>
    <lineage>
        <taxon>Bacteria</taxon>
        <taxon>Pseudomonadati</taxon>
        <taxon>Pseudomonadota</taxon>
        <taxon>Betaproteobacteria</taxon>
        <taxon>Burkholderiales</taxon>
        <taxon>Comamonadaceae</taxon>
        <taxon>Ramlibacter</taxon>
    </lineage>
</organism>
<dbReference type="RefSeq" id="WP_187083002.1">
    <property type="nucleotide sequence ID" value="NZ_JACORU010000007.1"/>
</dbReference>
<dbReference type="SUPFAM" id="SSF46626">
    <property type="entry name" value="Cytochrome c"/>
    <property type="match status" value="1"/>
</dbReference>
<protein>
    <submittedName>
        <fullName evidence="9">C-type cytochrome</fullName>
    </submittedName>
</protein>
<keyword evidence="1" id="KW-0813">Transport</keyword>
<evidence type="ECO:0000256" key="7">
    <source>
        <dbReference type="SAM" id="SignalP"/>
    </source>
</evidence>
<evidence type="ECO:0000259" key="8">
    <source>
        <dbReference type="PROSITE" id="PS51007"/>
    </source>
</evidence>
<dbReference type="PANTHER" id="PTHR33751:SF9">
    <property type="entry name" value="CYTOCHROME C4"/>
    <property type="match status" value="1"/>
</dbReference>